<evidence type="ECO:0000256" key="10">
    <source>
        <dbReference type="ARBA" id="ARBA00031630"/>
    </source>
</evidence>
<dbReference type="GO" id="GO:0009231">
    <property type="term" value="P:riboflavin biosynthetic process"/>
    <property type="evidence" value="ECO:0007669"/>
    <property type="project" value="UniProtKB-KW"/>
</dbReference>
<organism evidence="14 15">
    <name type="scientific">Cylindrobasidium torrendii FP15055 ss-10</name>
    <dbReference type="NCBI Taxonomy" id="1314674"/>
    <lineage>
        <taxon>Eukaryota</taxon>
        <taxon>Fungi</taxon>
        <taxon>Dikarya</taxon>
        <taxon>Basidiomycota</taxon>
        <taxon>Agaricomycotina</taxon>
        <taxon>Agaricomycetes</taxon>
        <taxon>Agaricomycetidae</taxon>
        <taxon>Agaricales</taxon>
        <taxon>Marasmiineae</taxon>
        <taxon>Physalacriaceae</taxon>
        <taxon>Cylindrobasidium</taxon>
    </lineage>
</organism>
<dbReference type="GO" id="GO:0008703">
    <property type="term" value="F:5-amino-6-(5-phosphoribosylamino)uracil reductase activity"/>
    <property type="evidence" value="ECO:0007669"/>
    <property type="project" value="InterPro"/>
</dbReference>
<evidence type="ECO:0000256" key="6">
    <source>
        <dbReference type="ARBA" id="ARBA00022619"/>
    </source>
</evidence>
<dbReference type="Gene3D" id="3.40.430.10">
    <property type="entry name" value="Dihydrofolate Reductase, subunit A"/>
    <property type="match status" value="1"/>
</dbReference>
<dbReference type="EMBL" id="KN880479">
    <property type="protein sequence ID" value="KIY69713.1"/>
    <property type="molecule type" value="Genomic_DNA"/>
</dbReference>
<keyword evidence="15" id="KW-1185">Reference proteome</keyword>
<proteinExistence type="inferred from homology"/>
<comment type="catalytic activity">
    <reaction evidence="11">
        <text>2,5-diamino-6-(1-D-ribitylamino)pyrimidin-4(3H)-one 5'-phosphate + NAD(+) = 2,5-diamino-6-(1-D-ribosylamino)pyrimidin-4(3H)-one 5'-phosphate + NADH + H(+)</text>
        <dbReference type="Rhea" id="RHEA:27274"/>
        <dbReference type="ChEBI" id="CHEBI:15378"/>
        <dbReference type="ChEBI" id="CHEBI:57540"/>
        <dbReference type="ChEBI" id="CHEBI:57945"/>
        <dbReference type="ChEBI" id="CHEBI:58890"/>
        <dbReference type="ChEBI" id="CHEBI:59545"/>
        <dbReference type="EC" id="1.1.1.302"/>
    </reaction>
</comment>
<dbReference type="EC" id="1.1.1.302" evidence="4"/>
<evidence type="ECO:0000313" key="15">
    <source>
        <dbReference type="Proteomes" id="UP000054007"/>
    </source>
</evidence>
<evidence type="ECO:0000256" key="4">
    <source>
        <dbReference type="ARBA" id="ARBA00012851"/>
    </source>
</evidence>
<dbReference type="InterPro" id="IPR002734">
    <property type="entry name" value="RibDG_C"/>
</dbReference>
<dbReference type="OrthoDB" id="5432at2759"/>
<evidence type="ECO:0000256" key="1">
    <source>
        <dbReference type="ARBA" id="ARBA00003555"/>
    </source>
</evidence>
<comment type="similarity">
    <text evidence="3">Belongs to the HTP reductase family.</text>
</comment>
<dbReference type="SUPFAM" id="SSF53597">
    <property type="entry name" value="Dihydrofolate reductase-like"/>
    <property type="match status" value="1"/>
</dbReference>
<evidence type="ECO:0000259" key="13">
    <source>
        <dbReference type="Pfam" id="PF01872"/>
    </source>
</evidence>
<evidence type="ECO:0000256" key="5">
    <source>
        <dbReference type="ARBA" id="ARBA00015035"/>
    </source>
</evidence>
<name>A0A0D7BGP4_9AGAR</name>
<dbReference type="STRING" id="1314674.A0A0D7BGP4"/>
<evidence type="ECO:0000256" key="8">
    <source>
        <dbReference type="ARBA" id="ARBA00023002"/>
    </source>
</evidence>
<reference evidence="14 15" key="1">
    <citation type="journal article" date="2015" name="Fungal Genet. Biol.">
        <title>Evolution of novel wood decay mechanisms in Agaricales revealed by the genome sequences of Fistulina hepatica and Cylindrobasidium torrendii.</title>
        <authorList>
            <person name="Floudas D."/>
            <person name="Held B.W."/>
            <person name="Riley R."/>
            <person name="Nagy L.G."/>
            <person name="Koehler G."/>
            <person name="Ransdell A.S."/>
            <person name="Younus H."/>
            <person name="Chow J."/>
            <person name="Chiniquy J."/>
            <person name="Lipzen A."/>
            <person name="Tritt A."/>
            <person name="Sun H."/>
            <person name="Haridas S."/>
            <person name="LaButti K."/>
            <person name="Ohm R.A."/>
            <person name="Kues U."/>
            <person name="Blanchette R.A."/>
            <person name="Grigoriev I.V."/>
            <person name="Minto R.E."/>
            <person name="Hibbett D.S."/>
        </authorList>
    </citation>
    <scope>NUCLEOTIDE SEQUENCE [LARGE SCALE GENOMIC DNA]</scope>
    <source>
        <strain evidence="14 15">FP15055 ss-10</strain>
    </source>
</reference>
<protein>
    <recommendedName>
        <fullName evidence="5">2,5-diamino-6-ribosylamino-4(3H)-pyrimidinone 5'-phosphate reductase</fullName>
        <ecNumber evidence="4">1.1.1.302</ecNumber>
    </recommendedName>
    <alternativeName>
        <fullName evidence="10">2,5-diamino-6-(5-phospho-D-ribosylamino)pyrimidin-4(3H)-one reductase</fullName>
    </alternativeName>
    <alternativeName>
        <fullName evidence="9">2,5-diamino-6-ribitylamino-4(3H)-pyrimidinone 5'-phosphate synthase</fullName>
    </alternativeName>
</protein>
<dbReference type="PANTHER" id="PTHR38011">
    <property type="entry name" value="DIHYDROFOLATE REDUCTASE FAMILY PROTEIN (AFU_ORTHOLOGUE AFUA_8G06820)"/>
    <property type="match status" value="1"/>
</dbReference>
<evidence type="ECO:0000256" key="11">
    <source>
        <dbReference type="ARBA" id="ARBA00047550"/>
    </source>
</evidence>
<evidence type="ECO:0000256" key="3">
    <source>
        <dbReference type="ARBA" id="ARBA00009723"/>
    </source>
</evidence>
<dbReference type="Pfam" id="PF01872">
    <property type="entry name" value="RibD_C"/>
    <property type="match status" value="1"/>
</dbReference>
<comment type="pathway">
    <text evidence="2">Cofactor biosynthesis; riboflavin biosynthesis.</text>
</comment>
<feature type="domain" description="Bacterial bifunctional deaminase-reductase C-terminal" evidence="13">
    <location>
        <begin position="20"/>
        <end position="227"/>
    </location>
</feature>
<dbReference type="InterPro" id="IPR050765">
    <property type="entry name" value="Riboflavin_Biosynth_HTPR"/>
</dbReference>
<evidence type="ECO:0000313" key="14">
    <source>
        <dbReference type="EMBL" id="KIY69713.1"/>
    </source>
</evidence>
<keyword evidence="7" id="KW-0521">NADP</keyword>
<dbReference type="Proteomes" id="UP000054007">
    <property type="component" value="Unassembled WGS sequence"/>
</dbReference>
<dbReference type="PANTHER" id="PTHR38011:SF7">
    <property type="entry name" value="2,5-DIAMINO-6-RIBOSYLAMINO-4(3H)-PYRIMIDINONE 5'-PHOSPHATE REDUCTASE"/>
    <property type="match status" value="1"/>
</dbReference>
<dbReference type="AlphaFoldDB" id="A0A0D7BGP4"/>
<gene>
    <name evidence="14" type="ORF">CYLTODRAFT_213977</name>
</gene>
<evidence type="ECO:0000256" key="12">
    <source>
        <dbReference type="ARBA" id="ARBA00049020"/>
    </source>
</evidence>
<dbReference type="InterPro" id="IPR024072">
    <property type="entry name" value="DHFR-like_dom_sf"/>
</dbReference>
<keyword evidence="8" id="KW-0560">Oxidoreductase</keyword>
<evidence type="ECO:0000256" key="9">
    <source>
        <dbReference type="ARBA" id="ARBA00030073"/>
    </source>
</evidence>
<sequence>MDAKTFVERNLNHSGHVDRPSVTLTFAQSLDAKIAGNDGVQLILSGKESMLMTHWLRARHDAIMVGVGTALNDNPQLNVRLLPSGNSLPQPVILDTSLRFKTDSKLLNNYRDGTGKQPWLICSTGVHPDRVQELENAGAKVIAIASQLTVPAVLAKLHNLGIKSLMVEGGARVIGSFLAHPDVVDTLIITVAPTLVGPLGVGYAAHESTSSKFMQRESQSFGRDTVVVLVPKISDTEG</sequence>
<comment type="catalytic activity">
    <reaction evidence="12">
        <text>2,5-diamino-6-(1-D-ribitylamino)pyrimidin-4(3H)-one 5'-phosphate + NADP(+) = 2,5-diamino-6-(1-D-ribosylamino)pyrimidin-4(3H)-one 5'-phosphate + NADPH + H(+)</text>
        <dbReference type="Rhea" id="RHEA:27278"/>
        <dbReference type="ChEBI" id="CHEBI:15378"/>
        <dbReference type="ChEBI" id="CHEBI:57783"/>
        <dbReference type="ChEBI" id="CHEBI:58349"/>
        <dbReference type="ChEBI" id="CHEBI:58890"/>
        <dbReference type="ChEBI" id="CHEBI:59545"/>
        <dbReference type="EC" id="1.1.1.302"/>
    </reaction>
</comment>
<comment type="function">
    <text evidence="1">Catalyzes an early step in riboflavin biosynthesis, the NADPH-dependent reduction of the ribose side chain of 2,5-diamino-6-ribosylamino-4(3H)-pyrimidinone 5'-phosphate, yielding 2,5-diamino-6-ribitylamino-4(3H)-pyrimidinone 5'-phosphate.</text>
</comment>
<accession>A0A0D7BGP4</accession>
<keyword evidence="6" id="KW-0686">Riboflavin biosynthesis</keyword>
<evidence type="ECO:0000256" key="7">
    <source>
        <dbReference type="ARBA" id="ARBA00022857"/>
    </source>
</evidence>
<evidence type="ECO:0000256" key="2">
    <source>
        <dbReference type="ARBA" id="ARBA00005104"/>
    </source>
</evidence>